<dbReference type="EMBL" id="RJUF01000033">
    <property type="protein sequence ID" value="MCP9763614.1"/>
    <property type="molecule type" value="Genomic_DNA"/>
</dbReference>
<sequence>MKMPKLKKTVSYAIGGSLAAFALFLILAATKNNASRRCQGLETKIKDNADQFLVTKEDIEKWVTQYGNDPFEGKIIENISLEKVEKRVLESGTVKSCKAYFDRHGYLVLDIEAFKPVGRILSNSENGDRYIDKEGNLFPISKHFSPTVLLISGNYINRLRSLKSEKNSDLLNLINTISEDEFWSAQITQIDVNENKEVNMIPLMGKNVIEFGKPENINAKFDKLLVFYKQILPQKIWSDFSKVSVKYEGQIVCN</sequence>
<accession>A0AAE3KTD3</accession>
<evidence type="ECO:0000313" key="2">
    <source>
        <dbReference type="Proteomes" id="UP001204144"/>
    </source>
</evidence>
<reference evidence="1 2" key="1">
    <citation type="submission" date="2018-11" db="EMBL/GenBank/DDBJ databases">
        <title>Novel bacteria species description.</title>
        <authorList>
            <person name="Han J.-H."/>
        </authorList>
    </citation>
    <scope>NUCLEOTIDE SEQUENCE [LARGE SCALE GENOMIC DNA]</scope>
    <source>
        <strain evidence="1 2">KCTC23259</strain>
    </source>
</reference>
<keyword evidence="2" id="KW-1185">Reference proteome</keyword>
<dbReference type="Proteomes" id="UP001204144">
    <property type="component" value="Unassembled WGS sequence"/>
</dbReference>
<organism evidence="1 2">
    <name type="scientific">Lacihabitans soyangensis</name>
    <dbReference type="NCBI Taxonomy" id="869394"/>
    <lineage>
        <taxon>Bacteria</taxon>
        <taxon>Pseudomonadati</taxon>
        <taxon>Bacteroidota</taxon>
        <taxon>Cytophagia</taxon>
        <taxon>Cytophagales</taxon>
        <taxon>Leadbetterellaceae</taxon>
        <taxon>Lacihabitans</taxon>
    </lineage>
</organism>
<proteinExistence type="predicted"/>
<evidence type="ECO:0008006" key="3">
    <source>
        <dbReference type="Google" id="ProtNLM"/>
    </source>
</evidence>
<comment type="caution">
    <text evidence="1">The sequence shown here is derived from an EMBL/GenBank/DDBJ whole genome shotgun (WGS) entry which is preliminary data.</text>
</comment>
<name>A0AAE3KTD3_9BACT</name>
<evidence type="ECO:0000313" key="1">
    <source>
        <dbReference type="EMBL" id="MCP9763614.1"/>
    </source>
</evidence>
<gene>
    <name evidence="1" type="ORF">EGI31_11660</name>
</gene>
<protein>
    <recommendedName>
        <fullName evidence="3">Cell division protein FtsQ</fullName>
    </recommendedName>
</protein>
<dbReference type="AlphaFoldDB" id="A0AAE3KTD3"/>